<dbReference type="Proteomes" id="UP000245474">
    <property type="component" value="Unassembled WGS sequence"/>
</dbReference>
<sequence length="429" mass="46125">MLRFLGRFLIALLLVAAVTFAGVRGWLWYEAQRGMEQLAALAEPWAALEWEGVDTSVDGRVEVSGLTVTPRGVNDGLYVEQLTLRADGVRDLHTLSRRLSTGDLPAALTLSARGASLNVGDALYRRLNARAGGRLWGTPVDGLACAGVEDIRTTVFRTLDERYLEGDVELRLRLHRPSARLAMLLDVSLPEYGASTVDAGLQLSPQPLAEGGELALGDLTPVLSGLRVRYTDLGFNEARNYTCAARRDSDVDAFLDAHVAAVAARLGLEGGEAQARYREFAHHGGDLQLDLTPQAAVPVADLPALPPPELTALFRGRASLNGRDVDLPVTAWLAPPPGDDGGATAAADGETARTPAPLRFQSVPAETLAEHVGRRARLSTYRGTRHEGVISAADDDDVTLENPLRGGVMRFTVELGEVRAAEVLRRREP</sequence>
<gene>
    <name evidence="1" type="ORF">DEM34_15880</name>
</gene>
<dbReference type="RefSeq" id="WP_109679816.1">
    <property type="nucleotide sequence ID" value="NZ_CP086615.1"/>
</dbReference>
<evidence type="ECO:0000313" key="1">
    <source>
        <dbReference type="EMBL" id="PWG61581.1"/>
    </source>
</evidence>
<name>A0A2U2MXH2_9GAMM</name>
<proteinExistence type="predicted"/>
<evidence type="ECO:0000313" key="2">
    <source>
        <dbReference type="Proteomes" id="UP000245474"/>
    </source>
</evidence>
<keyword evidence="2" id="KW-1185">Reference proteome</keyword>
<protein>
    <submittedName>
        <fullName evidence="1">Uncharacterized protein</fullName>
    </submittedName>
</protein>
<accession>A0A2U2MXH2</accession>
<dbReference type="EMBL" id="QFFI01000031">
    <property type="protein sequence ID" value="PWG61581.1"/>
    <property type="molecule type" value="Genomic_DNA"/>
</dbReference>
<reference evidence="1 2" key="1">
    <citation type="submission" date="2018-05" db="EMBL/GenBank/DDBJ databases">
        <title>Spiribacter halobius sp. nov., a moderately halophilic bacterium isolated from marine solar saltern.</title>
        <authorList>
            <person name="Zheng W.-S."/>
            <person name="Lu D.-C."/>
            <person name="Du Z.-J."/>
        </authorList>
    </citation>
    <scope>NUCLEOTIDE SEQUENCE [LARGE SCALE GENOMIC DNA]</scope>
    <source>
        <strain evidence="1 2">E85</strain>
    </source>
</reference>
<dbReference type="AlphaFoldDB" id="A0A2U2MXH2"/>
<organism evidence="1 2">
    <name type="scientific">Sediminicurvatus halobius</name>
    <dbReference type="NCBI Taxonomy" id="2182432"/>
    <lineage>
        <taxon>Bacteria</taxon>
        <taxon>Pseudomonadati</taxon>
        <taxon>Pseudomonadota</taxon>
        <taxon>Gammaproteobacteria</taxon>
        <taxon>Chromatiales</taxon>
        <taxon>Ectothiorhodospiraceae</taxon>
        <taxon>Sediminicurvatus</taxon>
    </lineage>
</organism>
<comment type="caution">
    <text evidence="1">The sequence shown here is derived from an EMBL/GenBank/DDBJ whole genome shotgun (WGS) entry which is preliminary data.</text>
</comment>